<dbReference type="AlphaFoldDB" id="G0HES4"/>
<dbReference type="HAMAP" id="MF_00048">
    <property type="entry name" value="UPF0102"/>
    <property type="match status" value="1"/>
</dbReference>
<feature type="region of interest" description="Disordered" evidence="3">
    <location>
        <begin position="36"/>
        <end position="55"/>
    </location>
</feature>
<dbReference type="Proteomes" id="UP000006659">
    <property type="component" value="Chromosome"/>
</dbReference>
<protein>
    <recommendedName>
        <fullName evidence="2">UPF0102 protein CVAR_1708</fullName>
    </recommendedName>
</protein>
<proteinExistence type="inferred from homology"/>
<dbReference type="Pfam" id="PF02021">
    <property type="entry name" value="UPF0102"/>
    <property type="match status" value="1"/>
</dbReference>
<dbReference type="PANTHER" id="PTHR34039:SF1">
    <property type="entry name" value="UPF0102 PROTEIN YRAN"/>
    <property type="match status" value="1"/>
</dbReference>
<dbReference type="HOGENOM" id="CLU_115353_2_3_11"/>
<dbReference type="SUPFAM" id="SSF52980">
    <property type="entry name" value="Restriction endonuclease-like"/>
    <property type="match status" value="1"/>
</dbReference>
<evidence type="ECO:0000313" key="4">
    <source>
        <dbReference type="EMBL" id="AEK37060.1"/>
    </source>
</evidence>
<dbReference type="InterPro" id="IPR011335">
    <property type="entry name" value="Restrct_endonuc-II-like"/>
</dbReference>
<accession>G0HES4</accession>
<dbReference type="InterPro" id="IPR011856">
    <property type="entry name" value="tRNA_endonuc-like_dom_sf"/>
</dbReference>
<reference evidence="4 5" key="1">
    <citation type="journal article" date="2011" name="BMC Genomics">
        <title>Complete genome sequence of Corynebacterium variabile DSM 44702 isolated from the surface of smear-ripened cheeses and insights into cheese ripening and flavor generation.</title>
        <authorList>
            <person name="Schroeder J."/>
            <person name="Maus I."/>
            <person name="Trost E."/>
            <person name="Tauch A."/>
        </authorList>
    </citation>
    <scope>NUCLEOTIDE SEQUENCE [LARGE SCALE GENOMIC DNA]</scope>
    <source>
        <strain evidence="5">DSM 44702 / JCM 12073 / NCIMB 30131</strain>
    </source>
</reference>
<evidence type="ECO:0000256" key="3">
    <source>
        <dbReference type="SAM" id="MobiDB-lite"/>
    </source>
</evidence>
<dbReference type="InterPro" id="IPR003509">
    <property type="entry name" value="UPF0102_YraN-like"/>
</dbReference>
<dbReference type="KEGG" id="cva:CVAR_1708"/>
<dbReference type="STRING" id="858619.CVAR_1708"/>
<comment type="similarity">
    <text evidence="1 2">Belongs to the UPF0102 family.</text>
</comment>
<name>G0HES4_CORVD</name>
<dbReference type="Gene3D" id="3.40.1350.10">
    <property type="match status" value="1"/>
</dbReference>
<dbReference type="GO" id="GO:0003676">
    <property type="term" value="F:nucleic acid binding"/>
    <property type="evidence" value="ECO:0007669"/>
    <property type="project" value="InterPro"/>
</dbReference>
<dbReference type="eggNOG" id="COG0792">
    <property type="taxonomic scope" value="Bacteria"/>
</dbReference>
<organism evidence="4 5">
    <name type="scientific">Corynebacterium variabile (strain DSM 44702 / CIP 107183 / JCM 12073 / NCIMB 30131)</name>
    <name type="common">Corynebacterium mooreparkense</name>
    <dbReference type="NCBI Taxonomy" id="858619"/>
    <lineage>
        <taxon>Bacteria</taxon>
        <taxon>Bacillati</taxon>
        <taxon>Actinomycetota</taxon>
        <taxon>Actinomycetes</taxon>
        <taxon>Mycobacteriales</taxon>
        <taxon>Corynebacteriaceae</taxon>
        <taxon>Corynebacterium</taxon>
    </lineage>
</organism>
<gene>
    <name evidence="4" type="ordered locus">CVAR_1708</name>
</gene>
<sequence>MEQCGQSLSTGVELSTGSWAFATSSGGDVRVVCHSSPMTRETPDTTSPPHSRNLRTVGAAGEDEAAAWFTARGYVLLDRNYFTARGEVDIILHTPPDHPDHPALVFVEVKWRLDDRYGAGAEAVTPAKLRAMRAAAAQWLDRHPQYRAGSSGTARFDVLDITAGEITHYQGVE</sequence>
<feature type="compositionally biased region" description="Polar residues" evidence="3">
    <location>
        <begin position="36"/>
        <end position="50"/>
    </location>
</feature>
<evidence type="ECO:0000313" key="5">
    <source>
        <dbReference type="Proteomes" id="UP000006659"/>
    </source>
</evidence>
<dbReference type="EMBL" id="CP002917">
    <property type="protein sequence ID" value="AEK37060.1"/>
    <property type="molecule type" value="Genomic_DNA"/>
</dbReference>
<dbReference type="PANTHER" id="PTHR34039">
    <property type="entry name" value="UPF0102 PROTEIN YRAN"/>
    <property type="match status" value="1"/>
</dbReference>
<evidence type="ECO:0000256" key="2">
    <source>
        <dbReference type="HAMAP-Rule" id="MF_00048"/>
    </source>
</evidence>
<evidence type="ECO:0000256" key="1">
    <source>
        <dbReference type="ARBA" id="ARBA00006738"/>
    </source>
</evidence>